<comment type="caution">
    <text evidence="3">The sequence shown here is derived from an EMBL/GenBank/DDBJ whole genome shotgun (WGS) entry which is preliminary data.</text>
</comment>
<dbReference type="InParanoid" id="Q54BF9"/>
<dbReference type="HOGENOM" id="CLU_1762195_0_0_1"/>
<dbReference type="VEuPathDB" id="AmoebaDB:DDB_G0293640"/>
<feature type="signal peptide" evidence="2">
    <location>
        <begin position="1"/>
        <end position="22"/>
    </location>
</feature>
<dbReference type="EMBL" id="AAFI02000218">
    <property type="protein sequence ID" value="EAL60632.1"/>
    <property type="molecule type" value="Genomic_DNA"/>
</dbReference>
<dbReference type="Proteomes" id="UP000002195">
    <property type="component" value="Unassembled WGS sequence"/>
</dbReference>
<evidence type="ECO:0000256" key="1">
    <source>
        <dbReference type="SAM" id="Phobius"/>
    </source>
</evidence>
<feature type="transmembrane region" description="Helical" evidence="1">
    <location>
        <begin position="131"/>
        <end position="147"/>
    </location>
</feature>
<keyword evidence="4" id="KW-1185">Reference proteome</keyword>
<dbReference type="FunCoup" id="Q54BF9">
    <property type="interactions" value="877"/>
</dbReference>
<dbReference type="GeneID" id="8629362"/>
<keyword evidence="1" id="KW-1133">Transmembrane helix</keyword>
<accession>Q54BF9</accession>
<keyword evidence="1" id="KW-0472">Membrane</keyword>
<gene>
    <name evidence="3" type="ORF">DDB_G0293640</name>
</gene>
<dbReference type="dictyBase" id="DDB_G0293640"/>
<dbReference type="eggNOG" id="ENOG502RIES">
    <property type="taxonomic scope" value="Eukaryota"/>
</dbReference>
<feature type="chain" id="PRO_5004249765" evidence="2">
    <location>
        <begin position="23"/>
        <end position="148"/>
    </location>
</feature>
<dbReference type="PaxDb" id="44689-DDB0192066"/>
<dbReference type="RefSeq" id="XP_629070.1">
    <property type="nucleotide sequence ID" value="XM_629068.1"/>
</dbReference>
<organism evidence="3 4">
    <name type="scientific">Dictyostelium discoideum</name>
    <name type="common">Social amoeba</name>
    <dbReference type="NCBI Taxonomy" id="44689"/>
    <lineage>
        <taxon>Eukaryota</taxon>
        <taxon>Amoebozoa</taxon>
        <taxon>Evosea</taxon>
        <taxon>Eumycetozoa</taxon>
        <taxon>Dictyostelia</taxon>
        <taxon>Dictyosteliales</taxon>
        <taxon>Dictyosteliaceae</taxon>
        <taxon>Dictyostelium</taxon>
    </lineage>
</organism>
<protein>
    <submittedName>
        <fullName evidence="3">Uncharacterized protein</fullName>
    </submittedName>
</protein>
<keyword evidence="1" id="KW-0812">Transmembrane</keyword>
<keyword evidence="2" id="KW-0732">Signal</keyword>
<dbReference type="KEGG" id="ddi:DDB_G0293640"/>
<dbReference type="AlphaFoldDB" id="Q54BF9"/>
<reference evidence="3 4" key="1">
    <citation type="journal article" date="2005" name="Nature">
        <title>The genome of the social amoeba Dictyostelium discoideum.</title>
        <authorList>
            <consortium name="The Dictyostelium discoideum Sequencing Consortium"/>
            <person name="Eichinger L."/>
            <person name="Pachebat J.A."/>
            <person name="Glockner G."/>
            <person name="Rajandream M.A."/>
            <person name="Sucgang R."/>
            <person name="Berriman M."/>
            <person name="Song J."/>
            <person name="Olsen R."/>
            <person name="Szafranski K."/>
            <person name="Xu Q."/>
            <person name="Tunggal B."/>
            <person name="Kummerfeld S."/>
            <person name="Madera M."/>
            <person name="Konfortov B.A."/>
            <person name="Rivero F."/>
            <person name="Bankier A.T."/>
            <person name="Lehmann R."/>
            <person name="Hamlin N."/>
            <person name="Davies R."/>
            <person name="Gaudet P."/>
            <person name="Fey P."/>
            <person name="Pilcher K."/>
            <person name="Chen G."/>
            <person name="Saunders D."/>
            <person name="Sodergren E."/>
            <person name="Davis P."/>
            <person name="Kerhornou A."/>
            <person name="Nie X."/>
            <person name="Hall N."/>
            <person name="Anjard C."/>
            <person name="Hemphill L."/>
            <person name="Bason N."/>
            <person name="Farbrother P."/>
            <person name="Desany B."/>
            <person name="Just E."/>
            <person name="Morio T."/>
            <person name="Rost R."/>
            <person name="Churcher C."/>
            <person name="Cooper J."/>
            <person name="Haydock S."/>
            <person name="van Driessche N."/>
            <person name="Cronin A."/>
            <person name="Goodhead I."/>
            <person name="Muzny D."/>
            <person name="Mourier T."/>
            <person name="Pain A."/>
            <person name="Lu M."/>
            <person name="Harper D."/>
            <person name="Lindsay R."/>
            <person name="Hauser H."/>
            <person name="James K."/>
            <person name="Quiles M."/>
            <person name="Madan Babu M."/>
            <person name="Saito T."/>
            <person name="Buchrieser C."/>
            <person name="Wardroper A."/>
            <person name="Felder M."/>
            <person name="Thangavelu M."/>
            <person name="Johnson D."/>
            <person name="Knights A."/>
            <person name="Loulseged H."/>
            <person name="Mungall K."/>
            <person name="Oliver K."/>
            <person name="Price C."/>
            <person name="Quail M.A."/>
            <person name="Urushihara H."/>
            <person name="Hernandez J."/>
            <person name="Rabbinowitsch E."/>
            <person name="Steffen D."/>
            <person name="Sanders M."/>
            <person name="Ma J."/>
            <person name="Kohara Y."/>
            <person name="Sharp S."/>
            <person name="Simmonds M."/>
            <person name="Spiegler S."/>
            <person name="Tivey A."/>
            <person name="Sugano S."/>
            <person name="White B."/>
            <person name="Walker D."/>
            <person name="Woodward J."/>
            <person name="Winckler T."/>
            <person name="Tanaka Y."/>
            <person name="Shaulsky G."/>
            <person name="Schleicher M."/>
            <person name="Weinstock G."/>
            <person name="Rosenthal A."/>
            <person name="Cox E.C."/>
            <person name="Chisholm R.L."/>
            <person name="Gibbs R."/>
            <person name="Loomis W.F."/>
            <person name="Platzer M."/>
            <person name="Kay R.R."/>
            <person name="Williams J."/>
            <person name="Dear P.H."/>
            <person name="Noegel A.A."/>
            <person name="Barrell B."/>
            <person name="Kuspa A."/>
        </authorList>
    </citation>
    <scope>NUCLEOTIDE SEQUENCE [LARGE SCALE GENOMIC DNA]</scope>
    <source>
        <strain evidence="3 4">AX4</strain>
    </source>
</reference>
<evidence type="ECO:0000313" key="3">
    <source>
        <dbReference type="EMBL" id="EAL60632.1"/>
    </source>
</evidence>
<evidence type="ECO:0000256" key="2">
    <source>
        <dbReference type="SAM" id="SignalP"/>
    </source>
</evidence>
<evidence type="ECO:0000313" key="4">
    <source>
        <dbReference type="Proteomes" id="UP000002195"/>
    </source>
</evidence>
<name>Q54BF9_DICDI</name>
<proteinExistence type="predicted"/>
<sequence>MKVSNILLLIATIICIFSFTNGKVNHGTPDQGEINYCNMCNVTTQCAHGTDHNCVDVTLNKCTSVTNTCDNSQFYTIVTQEGSTVSTRKYQNANCTTEVVNTFTTVSCGSCSSSGEIQVLCAADDDSSSTLVYPSIFLIVMILISLIF</sequence>
<dbReference type="OMA" id="NANCTTE"/>